<reference evidence="1" key="1">
    <citation type="submission" date="2020-03" db="EMBL/GenBank/DDBJ databases">
        <authorList>
            <person name="Weist P."/>
        </authorList>
    </citation>
    <scope>NUCLEOTIDE SEQUENCE</scope>
</reference>
<dbReference type="AlphaFoldDB" id="A0A9N7ULG3"/>
<name>A0A9N7ULG3_PLEPL</name>
<gene>
    <name evidence="1" type="ORF">PLEPLA_LOCUS21084</name>
</gene>
<evidence type="ECO:0000313" key="1">
    <source>
        <dbReference type="EMBL" id="CAB1432996.1"/>
    </source>
</evidence>
<proteinExistence type="predicted"/>
<dbReference type="EMBL" id="CADEAL010001502">
    <property type="protein sequence ID" value="CAB1432996.1"/>
    <property type="molecule type" value="Genomic_DNA"/>
</dbReference>
<dbReference type="Proteomes" id="UP001153269">
    <property type="component" value="Unassembled WGS sequence"/>
</dbReference>
<accession>A0A9N7ULG3</accession>
<sequence>MFGVDLARTPTVMAQCRLMNMEVGGRENKLKWSRKWQRWGDSNYEWQPNTFAACVDLPMLNMGSRVKPVPSELAGHYLTASTWLSQVLSKLNLVLLRSLCS</sequence>
<protein>
    <submittedName>
        <fullName evidence="1">Uncharacterized protein</fullName>
    </submittedName>
</protein>
<evidence type="ECO:0000313" key="2">
    <source>
        <dbReference type="Proteomes" id="UP001153269"/>
    </source>
</evidence>
<keyword evidence="2" id="KW-1185">Reference proteome</keyword>
<organism evidence="1 2">
    <name type="scientific">Pleuronectes platessa</name>
    <name type="common">European plaice</name>
    <dbReference type="NCBI Taxonomy" id="8262"/>
    <lineage>
        <taxon>Eukaryota</taxon>
        <taxon>Metazoa</taxon>
        <taxon>Chordata</taxon>
        <taxon>Craniata</taxon>
        <taxon>Vertebrata</taxon>
        <taxon>Euteleostomi</taxon>
        <taxon>Actinopterygii</taxon>
        <taxon>Neopterygii</taxon>
        <taxon>Teleostei</taxon>
        <taxon>Neoteleostei</taxon>
        <taxon>Acanthomorphata</taxon>
        <taxon>Carangaria</taxon>
        <taxon>Pleuronectiformes</taxon>
        <taxon>Pleuronectoidei</taxon>
        <taxon>Pleuronectidae</taxon>
        <taxon>Pleuronectes</taxon>
    </lineage>
</organism>
<comment type="caution">
    <text evidence="1">The sequence shown here is derived from an EMBL/GenBank/DDBJ whole genome shotgun (WGS) entry which is preliminary data.</text>
</comment>